<dbReference type="SUPFAM" id="SSF69000">
    <property type="entry name" value="FAD-dependent thiol oxidase"/>
    <property type="match status" value="1"/>
</dbReference>
<reference evidence="9" key="1">
    <citation type="journal article" date="2020" name="Nature">
        <title>Giant virus diversity and host interactions through global metagenomics.</title>
        <authorList>
            <person name="Schulz F."/>
            <person name="Roux S."/>
            <person name="Paez-Espino D."/>
            <person name="Jungbluth S."/>
            <person name="Walsh D.A."/>
            <person name="Denef V.J."/>
            <person name="McMahon K.D."/>
            <person name="Konstantinidis K.T."/>
            <person name="Eloe-Fadrosh E.A."/>
            <person name="Kyrpides N.C."/>
            <person name="Woyke T."/>
        </authorList>
    </citation>
    <scope>NUCLEOTIDE SEQUENCE</scope>
    <source>
        <strain evidence="9">GVMAG-M-3300024258-28</strain>
    </source>
</reference>
<keyword evidence="5" id="KW-0560">Oxidoreductase</keyword>
<dbReference type="PANTHER" id="PTHR12645:SF0">
    <property type="entry name" value="FAD-LINKED SULFHYDRYL OXIDASE ALR"/>
    <property type="match status" value="1"/>
</dbReference>
<dbReference type="PROSITE" id="PS51324">
    <property type="entry name" value="ERV_ALR"/>
    <property type="match status" value="1"/>
</dbReference>
<keyword evidence="3" id="KW-0285">Flavoprotein</keyword>
<protein>
    <recommendedName>
        <fullName evidence="2">thiol oxidase</fullName>
        <ecNumber evidence="2">1.8.3.2</ecNumber>
    </recommendedName>
</protein>
<dbReference type="InterPro" id="IPR036774">
    <property type="entry name" value="ERV/ALR_sulphydryl_oxid_sf"/>
</dbReference>
<proteinExistence type="predicted"/>
<evidence type="ECO:0000256" key="5">
    <source>
        <dbReference type="ARBA" id="ARBA00023002"/>
    </source>
</evidence>
<organism evidence="9">
    <name type="scientific">viral metagenome</name>
    <dbReference type="NCBI Taxonomy" id="1070528"/>
    <lineage>
        <taxon>unclassified sequences</taxon>
        <taxon>metagenomes</taxon>
        <taxon>organismal metagenomes</taxon>
    </lineage>
</organism>
<dbReference type="PANTHER" id="PTHR12645">
    <property type="entry name" value="ALR/ERV"/>
    <property type="match status" value="1"/>
</dbReference>
<keyword evidence="7" id="KW-1133">Transmembrane helix</keyword>
<evidence type="ECO:0000256" key="7">
    <source>
        <dbReference type="SAM" id="Phobius"/>
    </source>
</evidence>
<dbReference type="InterPro" id="IPR039799">
    <property type="entry name" value="ALR/ERV"/>
</dbReference>
<dbReference type="GO" id="GO:0050660">
    <property type="term" value="F:flavin adenine dinucleotide binding"/>
    <property type="evidence" value="ECO:0007669"/>
    <property type="project" value="TreeGrafter"/>
</dbReference>
<evidence type="ECO:0000256" key="3">
    <source>
        <dbReference type="ARBA" id="ARBA00022630"/>
    </source>
</evidence>
<dbReference type="GO" id="GO:0016971">
    <property type="term" value="F:flavin-dependent sulfhydryl oxidase activity"/>
    <property type="evidence" value="ECO:0007669"/>
    <property type="project" value="InterPro"/>
</dbReference>
<sequence>MSFDPTIWGPHYWFFLHTVAESYPHNPTSITKKKYYDLIINFPLFIPNEDIGNNFSNMLDKYPVSSYLDSRDSFVRWVHFVHNRMNTRLGKEEMSMEIALDRYRNLYRPKKILLQETIMTRKHIIHFVFIIFLFIVIYFLYK</sequence>
<evidence type="ECO:0000256" key="2">
    <source>
        <dbReference type="ARBA" id="ARBA00012512"/>
    </source>
</evidence>
<evidence type="ECO:0000259" key="8">
    <source>
        <dbReference type="PROSITE" id="PS51324"/>
    </source>
</evidence>
<accession>A0A6C0IMT6</accession>
<keyword evidence="6" id="KW-1015">Disulfide bond</keyword>
<dbReference type="EC" id="1.8.3.2" evidence="2"/>
<dbReference type="Pfam" id="PF04777">
    <property type="entry name" value="Evr1_Alr"/>
    <property type="match status" value="1"/>
</dbReference>
<feature type="domain" description="ERV/ALR sulfhydryl oxidase" evidence="8">
    <location>
        <begin position="1"/>
        <end position="103"/>
    </location>
</feature>
<evidence type="ECO:0000313" key="9">
    <source>
        <dbReference type="EMBL" id="QHT94504.1"/>
    </source>
</evidence>
<feature type="transmembrane region" description="Helical" evidence="7">
    <location>
        <begin position="124"/>
        <end position="141"/>
    </location>
</feature>
<evidence type="ECO:0000256" key="4">
    <source>
        <dbReference type="ARBA" id="ARBA00022827"/>
    </source>
</evidence>
<dbReference type="Gene3D" id="1.20.120.310">
    <property type="entry name" value="ERV/ALR sulfhydryl oxidase domain"/>
    <property type="match status" value="1"/>
</dbReference>
<keyword evidence="7" id="KW-0812">Transmembrane</keyword>
<keyword evidence="7" id="KW-0472">Membrane</keyword>
<evidence type="ECO:0000256" key="6">
    <source>
        <dbReference type="ARBA" id="ARBA00023157"/>
    </source>
</evidence>
<evidence type="ECO:0000256" key="1">
    <source>
        <dbReference type="ARBA" id="ARBA00001974"/>
    </source>
</evidence>
<comment type="cofactor">
    <cofactor evidence="1">
        <name>FAD</name>
        <dbReference type="ChEBI" id="CHEBI:57692"/>
    </cofactor>
</comment>
<dbReference type="GO" id="GO:0005739">
    <property type="term" value="C:mitochondrion"/>
    <property type="evidence" value="ECO:0007669"/>
    <property type="project" value="TreeGrafter"/>
</dbReference>
<name>A0A6C0IMT6_9ZZZZ</name>
<keyword evidence="4" id="KW-0274">FAD</keyword>
<dbReference type="AlphaFoldDB" id="A0A6C0IMT6"/>
<dbReference type="EMBL" id="MN740223">
    <property type="protein sequence ID" value="QHT94504.1"/>
    <property type="molecule type" value="Genomic_DNA"/>
</dbReference>
<dbReference type="InterPro" id="IPR017905">
    <property type="entry name" value="ERV/ALR_sulphydryl_oxidase"/>
</dbReference>